<organism evidence="1 2">
    <name type="scientific">Klebsiella phage vB_KleM_KB2</name>
    <dbReference type="NCBI Taxonomy" id="2759197"/>
    <lineage>
        <taxon>Viruses</taxon>
        <taxon>Duplodnaviria</taxon>
        <taxon>Heunggongvirae</taxon>
        <taxon>Uroviricota</taxon>
        <taxon>Caudoviricetes</taxon>
        <taxon>Jameshumphriesvirinae</taxon>
        <taxon>Bimevirus</taxon>
        <taxon>Bimevirus KB2</taxon>
    </lineage>
</organism>
<dbReference type="Proteomes" id="UP000828521">
    <property type="component" value="Segment"/>
</dbReference>
<protein>
    <submittedName>
        <fullName evidence="1">Uncharacterized protein</fullName>
    </submittedName>
</protein>
<name>A0AAE7J405_9CAUD</name>
<keyword evidence="2" id="KW-1185">Reference proteome</keyword>
<dbReference type="EMBL" id="MT757392">
    <property type="protein sequence ID" value="QNI20504.1"/>
    <property type="molecule type" value="Genomic_DNA"/>
</dbReference>
<evidence type="ECO:0000313" key="2">
    <source>
        <dbReference type="Proteomes" id="UP000828521"/>
    </source>
</evidence>
<sequence length="70" mass="7989">MSTLGDYIQRAVNDHNIEKLCAMPEWEFVIVMGEGFFDNCAGVTRNGVYYSEYQLLAAYHLRNPDAEPLT</sequence>
<evidence type="ECO:0000313" key="1">
    <source>
        <dbReference type="EMBL" id="QNI20504.1"/>
    </source>
</evidence>
<accession>A0AAE7J405</accession>
<gene>
    <name evidence="1" type="ORF">KB2_gp022</name>
</gene>
<proteinExistence type="predicted"/>
<reference evidence="1" key="1">
    <citation type="submission" date="2020-07" db="EMBL/GenBank/DDBJ databases">
        <title>Genome of Klebsiella pneumoniae phage.</title>
        <authorList>
            <person name="Peng Q."/>
        </authorList>
    </citation>
    <scope>NUCLEOTIDE SEQUENCE</scope>
</reference>